<dbReference type="GO" id="GO:0003682">
    <property type="term" value="F:chromatin binding"/>
    <property type="evidence" value="ECO:0007669"/>
    <property type="project" value="TreeGrafter"/>
</dbReference>
<keyword evidence="10" id="KW-1185">Reference proteome</keyword>
<dbReference type="SUPFAM" id="SSF56801">
    <property type="entry name" value="Acetyl-CoA synthetase-like"/>
    <property type="match status" value="1"/>
</dbReference>
<dbReference type="InterPro" id="IPR020845">
    <property type="entry name" value="AMP-binding_CS"/>
</dbReference>
<feature type="region of interest" description="Disordered" evidence="6">
    <location>
        <begin position="659"/>
        <end position="732"/>
    </location>
</feature>
<feature type="non-terminal residue" evidence="9">
    <location>
        <position position="1"/>
    </location>
</feature>
<evidence type="ECO:0000256" key="4">
    <source>
        <dbReference type="ARBA" id="ARBA00023242"/>
    </source>
</evidence>
<dbReference type="Gene3D" id="3.40.50.12780">
    <property type="entry name" value="N-terminal domain of ligase-like"/>
    <property type="match status" value="1"/>
</dbReference>
<proteinExistence type="inferred from homology"/>
<evidence type="ECO:0000259" key="8">
    <source>
        <dbReference type="Pfam" id="PF13193"/>
    </source>
</evidence>
<evidence type="ECO:0000313" key="9">
    <source>
        <dbReference type="EMBL" id="RFU30494.1"/>
    </source>
</evidence>
<dbReference type="Pfam" id="PF13193">
    <property type="entry name" value="AMP-binding_C"/>
    <property type="match status" value="1"/>
</dbReference>
<feature type="domain" description="AMP-dependent synthetase/ligase" evidence="7">
    <location>
        <begin position="813"/>
        <end position="1170"/>
    </location>
</feature>
<dbReference type="Pfam" id="PF00501">
    <property type="entry name" value="AMP-binding"/>
    <property type="match status" value="1"/>
</dbReference>
<dbReference type="PANTHER" id="PTHR10507">
    <property type="entry name" value="CDC45-RELATED PROTEIN"/>
    <property type="match status" value="1"/>
</dbReference>
<feature type="compositionally biased region" description="Acidic residues" evidence="6">
    <location>
        <begin position="161"/>
        <end position="170"/>
    </location>
</feature>
<dbReference type="GO" id="GO:0000727">
    <property type="term" value="P:double-strand break repair via break-induced replication"/>
    <property type="evidence" value="ECO:0007669"/>
    <property type="project" value="TreeGrafter"/>
</dbReference>
<dbReference type="InterPro" id="IPR045851">
    <property type="entry name" value="AMP-bd_C_sf"/>
</dbReference>
<dbReference type="InterPro" id="IPR042099">
    <property type="entry name" value="ANL_N_sf"/>
</dbReference>
<evidence type="ECO:0000256" key="2">
    <source>
        <dbReference type="ARBA" id="ARBA00010727"/>
    </source>
</evidence>
<feature type="compositionally biased region" description="Low complexity" evidence="6">
    <location>
        <begin position="199"/>
        <end position="214"/>
    </location>
</feature>
<name>A0A3E2HAQ3_SCYLI</name>
<keyword evidence="5" id="KW-0131">Cell cycle</keyword>
<keyword evidence="4" id="KW-0539">Nucleus</keyword>
<comment type="subcellular location">
    <subcellularLocation>
        <location evidence="1">Nucleus</location>
    </subcellularLocation>
</comment>
<gene>
    <name evidence="9" type="ORF">B7463_g5861</name>
</gene>
<comment type="similarity">
    <text evidence="2">Belongs to the CDC45 family.</text>
</comment>
<evidence type="ECO:0000256" key="5">
    <source>
        <dbReference type="ARBA" id="ARBA00023306"/>
    </source>
</evidence>
<organism evidence="9 10">
    <name type="scientific">Scytalidium lignicola</name>
    <name type="common">Hyphomycete</name>
    <dbReference type="NCBI Taxonomy" id="5539"/>
    <lineage>
        <taxon>Eukaryota</taxon>
        <taxon>Fungi</taxon>
        <taxon>Dikarya</taxon>
        <taxon>Ascomycota</taxon>
        <taxon>Pezizomycotina</taxon>
        <taxon>Leotiomycetes</taxon>
        <taxon>Leotiomycetes incertae sedis</taxon>
        <taxon>Scytalidium</taxon>
    </lineage>
</organism>
<reference evidence="9 10" key="1">
    <citation type="submission" date="2018-05" db="EMBL/GenBank/DDBJ databases">
        <title>Draft genome sequence of Scytalidium lignicola DSM 105466, a ubiquitous saprotrophic fungus.</title>
        <authorList>
            <person name="Buettner E."/>
            <person name="Gebauer A.M."/>
            <person name="Hofrichter M."/>
            <person name="Liers C."/>
            <person name="Kellner H."/>
        </authorList>
    </citation>
    <scope>NUCLEOTIDE SEQUENCE [LARGE SCALE GENOMIC DNA]</scope>
    <source>
        <strain evidence="9 10">DSM 105466</strain>
    </source>
</reference>
<evidence type="ECO:0000256" key="3">
    <source>
        <dbReference type="ARBA" id="ARBA00022705"/>
    </source>
</evidence>
<dbReference type="EMBL" id="NCSJ02000099">
    <property type="protein sequence ID" value="RFU30494.1"/>
    <property type="molecule type" value="Genomic_DNA"/>
</dbReference>
<feature type="region of interest" description="Disordered" evidence="6">
    <location>
        <begin position="120"/>
        <end position="225"/>
    </location>
</feature>
<comment type="caution">
    <text evidence="9">The sequence shown here is derived from an EMBL/GenBank/DDBJ whole genome shotgun (WGS) entry which is preliminary data.</text>
</comment>
<dbReference type="Gene3D" id="3.30.300.30">
    <property type="match status" value="1"/>
</dbReference>
<dbReference type="GO" id="GO:0031261">
    <property type="term" value="C:DNA replication preinitiation complex"/>
    <property type="evidence" value="ECO:0007669"/>
    <property type="project" value="TreeGrafter"/>
</dbReference>
<feature type="compositionally biased region" description="Basic and acidic residues" evidence="6">
    <location>
        <begin position="659"/>
        <end position="696"/>
    </location>
</feature>
<protein>
    <recommendedName>
        <fullName evidence="11">Acetyl-CoA synthetase-like protein</fullName>
    </recommendedName>
</protein>
<dbReference type="GO" id="GO:1902977">
    <property type="term" value="P:mitotic DNA replication preinitiation complex assembly"/>
    <property type="evidence" value="ECO:0007669"/>
    <property type="project" value="TreeGrafter"/>
</dbReference>
<dbReference type="GO" id="GO:0006270">
    <property type="term" value="P:DNA replication initiation"/>
    <property type="evidence" value="ECO:0007669"/>
    <property type="project" value="InterPro"/>
</dbReference>
<sequence>MMESEGGSGGVVVCLGVGGMVDLGSLLGLETEDDSVSYSGVEVWVVDARRPWNLGNIFGGCPPNPIHDGDAAAKNTIPGVEGGMIEPSYKPGKGGIIVFDDGDIEEEMDSEKSSYLALTDMPEVPNNGEDSEGSDTDDDEESQSGYEKVQVGQKRKSWSDQLEEGDSEDEDRPRQRRRSNSSSPIPSSPSRPRRRELLSLHTSSTAFSASRSISPTPAQPPKALSARTLRRRLLKLRRKHEMVLHEYYSLGTSYSEPISSMMYSLASELGREDNDLLWMTIVGVTSMELYGRSAAGVGVSSKKSSQLGSGWLGTRGSKIRQILRDEVRRLNPPEISDGFSGRSFSDNGIIPTTARSPTDTSIRLSPEPKFLLIRHWSLYDSMLHSPYLSARLHIWSESGRKRLHKLLAKMGVSLVQCKQSYTHMDMDLKRGLRSKLLKYSEMYGLDDLVPAADTDGRDIGGAKEGWGFVRSWGWRATLSAQDVGVVVGAILEVGTGTITATENGGWNRRKEVTEITDENGTQQGEEWVGRFWDAYDALEKIEDLKAALPTAQHLHRAILRTGTSLIEKRQIRHLRAFRMCVVKDGPDVALFSHPSALTKLALWIGEAIAEQEREKKGKLAYGGRGTPLVLAGLNETRGVYVVVGIGGGGMGFTDRVAAKERKEKKEAKTKAKELKRKEKEKAKEEKRAQRQQAVKDGEDEDEEEEDETESEGSDSSSDEDEEDEESQVRGFGRNKFGNAFQEVVEETNARFVSFSLLYSTLKISPSAMLFKSTQLDIDLPRNITTWQWLFDSPASPLARFPKHELRGFTNAATKERISYADVKTYTTWLSTALVKRYGLKSGETVALFSPNTIWYPVAMLGVNRVGGVVSGASPAYNVEEMTYALKVAKAKFLMTVPGSMDVAAAAAKAAGLDKKNVFLLEGKMDGFITMKELLEIGKSYGEKGQVPEYKIPKGKNNFELCGFLSFSSGTTGLPKAVMIAHQNVIAQCLQIQQITPESHKKVLAVLPSFHITGLVHVLHLPILLNAEVYMLPSFTMKGMLDTVAEYKISELLLVPPILIRLVRDPIVDQYDLRGVTRFSSGAAPLSEEILQQLKAKFPWTGFKQGYGMTESCSCITAHPPEKYGYEYAHKVGTICASTEVKIVDENGNELGVGKPGELLARGPQIVMGYLDNDEATKRTFDEDGWLHTGDEAMIDEEGMITITDRIKEMIKVRGIGVAPAELEDLLLGHEFVEDCAVLGMPDDYSGEKPKAYVVPKPSAPEPRKLGEELLKYVREKKVRHKWVKEIEFVDVIPKSASGKILRRVLRDRANGTDRSVVVRDGVIEKAKL</sequence>
<dbReference type="InterPro" id="IPR025110">
    <property type="entry name" value="AMP-bd_C"/>
</dbReference>
<evidence type="ECO:0000256" key="6">
    <source>
        <dbReference type="SAM" id="MobiDB-lite"/>
    </source>
</evidence>
<feature type="compositionally biased region" description="Acidic residues" evidence="6">
    <location>
        <begin position="697"/>
        <end position="725"/>
    </location>
</feature>
<feature type="compositionally biased region" description="Acidic residues" evidence="6">
    <location>
        <begin position="129"/>
        <end position="142"/>
    </location>
</feature>
<dbReference type="GO" id="GO:0003688">
    <property type="term" value="F:DNA replication origin binding"/>
    <property type="evidence" value="ECO:0007669"/>
    <property type="project" value="TreeGrafter"/>
</dbReference>
<feature type="domain" description="AMP-binding enzyme C-terminal" evidence="8">
    <location>
        <begin position="1221"/>
        <end position="1299"/>
    </location>
</feature>
<feature type="compositionally biased region" description="Low complexity" evidence="6">
    <location>
        <begin position="180"/>
        <end position="190"/>
    </location>
</feature>
<accession>A0A3E2HAQ3</accession>
<dbReference type="PANTHER" id="PTHR10507:SF0">
    <property type="entry name" value="CELL DIVISION CONTROL PROTEIN 45 HOMOLOG"/>
    <property type="match status" value="1"/>
</dbReference>
<evidence type="ECO:0000256" key="1">
    <source>
        <dbReference type="ARBA" id="ARBA00004123"/>
    </source>
</evidence>
<dbReference type="OrthoDB" id="6509636at2759"/>
<dbReference type="Pfam" id="PF02724">
    <property type="entry name" value="CDC45"/>
    <property type="match status" value="1"/>
</dbReference>
<keyword evidence="3" id="KW-0235">DNA replication</keyword>
<dbReference type="STRING" id="5539.A0A3E2HAQ3"/>
<dbReference type="InterPro" id="IPR000873">
    <property type="entry name" value="AMP-dep_synth/lig_dom"/>
</dbReference>
<dbReference type="InterPro" id="IPR003874">
    <property type="entry name" value="CDC45"/>
</dbReference>
<evidence type="ECO:0000313" key="10">
    <source>
        <dbReference type="Proteomes" id="UP000258309"/>
    </source>
</evidence>
<dbReference type="PROSITE" id="PS00455">
    <property type="entry name" value="AMP_BINDING"/>
    <property type="match status" value="1"/>
</dbReference>
<evidence type="ECO:0008006" key="11">
    <source>
        <dbReference type="Google" id="ProtNLM"/>
    </source>
</evidence>
<dbReference type="GO" id="GO:0003697">
    <property type="term" value="F:single-stranded DNA binding"/>
    <property type="evidence" value="ECO:0007669"/>
    <property type="project" value="TreeGrafter"/>
</dbReference>
<feature type="non-terminal residue" evidence="9">
    <location>
        <position position="1328"/>
    </location>
</feature>
<evidence type="ECO:0000259" key="7">
    <source>
        <dbReference type="Pfam" id="PF00501"/>
    </source>
</evidence>
<dbReference type="Proteomes" id="UP000258309">
    <property type="component" value="Unassembled WGS sequence"/>
</dbReference>